<proteinExistence type="predicted"/>
<dbReference type="KEGG" id="xdo:XDD1_1212"/>
<evidence type="ECO:0000313" key="2">
    <source>
        <dbReference type="EMBL" id="CDG16915.1"/>
    </source>
</evidence>
<sequence length="22" mass="2542">MQLSSHSPQKDAQVLQVELEHH</sequence>
<dbReference type="EMBL" id="FO704550">
    <property type="protein sequence ID" value="CDG16915.1"/>
    <property type="molecule type" value="Genomic_DNA"/>
</dbReference>
<evidence type="ECO:0000256" key="1">
    <source>
        <dbReference type="SAM" id="MobiDB-lite"/>
    </source>
</evidence>
<dbReference type="Proteomes" id="UP000032721">
    <property type="component" value="Chromosome"/>
</dbReference>
<feature type="region of interest" description="Disordered" evidence="1">
    <location>
        <begin position="1"/>
        <end position="22"/>
    </location>
</feature>
<dbReference type="HOGENOM" id="CLU_3425034_0_0_6"/>
<name>A0A068QSV6_9GAMM</name>
<reference evidence="2 3" key="1">
    <citation type="submission" date="2013-07" db="EMBL/GenBank/DDBJ databases">
        <authorList>
            <person name="Genoscope - CEA"/>
        </authorList>
    </citation>
    <scope>NUCLEOTIDE SEQUENCE [LARGE SCALE GENOMIC DNA]</scope>
    <source>
        <strain evidence="3">FRM16 / DSM 17909</strain>
    </source>
</reference>
<dbReference type="AlphaFoldDB" id="A0A068QSV6"/>
<gene>
    <name evidence="2" type="ORF">XDD1_1212</name>
</gene>
<accession>A0A068QSV6</accession>
<evidence type="ECO:0000313" key="3">
    <source>
        <dbReference type="Proteomes" id="UP000032721"/>
    </source>
</evidence>
<protein>
    <submittedName>
        <fullName evidence="2">Uncharacterized protein</fullName>
    </submittedName>
</protein>
<organism evidence="2 3">
    <name type="scientific">Xenorhabdus doucetiae</name>
    <dbReference type="NCBI Taxonomy" id="351671"/>
    <lineage>
        <taxon>Bacteria</taxon>
        <taxon>Pseudomonadati</taxon>
        <taxon>Pseudomonadota</taxon>
        <taxon>Gammaproteobacteria</taxon>
        <taxon>Enterobacterales</taxon>
        <taxon>Morganellaceae</taxon>
        <taxon>Xenorhabdus</taxon>
    </lineage>
</organism>